<dbReference type="AlphaFoldDB" id="F0WFA3"/>
<evidence type="ECO:0000313" key="1">
    <source>
        <dbReference type="EMBL" id="CCA19885.1"/>
    </source>
</evidence>
<reference evidence="1" key="1">
    <citation type="journal article" date="2011" name="PLoS Biol.">
        <title>Gene gain and loss during evolution of obligate parasitism in the white rust pathogen of Arabidopsis thaliana.</title>
        <authorList>
            <person name="Kemen E."/>
            <person name="Gardiner A."/>
            <person name="Schultz-Larsen T."/>
            <person name="Kemen A.C."/>
            <person name="Balmuth A.L."/>
            <person name="Robert-Seilaniantz A."/>
            <person name="Bailey K."/>
            <person name="Holub E."/>
            <person name="Studholme D.J."/>
            <person name="Maclean D."/>
            <person name="Jones J.D."/>
        </authorList>
    </citation>
    <scope>NUCLEOTIDE SEQUENCE</scope>
</reference>
<name>F0WFA3_9STRA</name>
<gene>
    <name evidence="1" type="primary">AlNc14C81G5295</name>
    <name evidence="1" type="ORF">ALNC14_060280</name>
</gene>
<dbReference type="HOGENOM" id="CLU_039573_1_1_1"/>
<proteinExistence type="predicted"/>
<accession>F0WFA3</accession>
<protein>
    <submittedName>
        <fullName evidence="1">AlNc14C81G5295 protein</fullName>
    </submittedName>
</protein>
<sequence length="157" mass="17054">MVSVDILQQSTVQFSASDVVETVMNHPVLGNCMLVDESPLQCDDAENALSTASSHAGGNAKKIVNEFKSPTLADLPKSQESLRKDKARAKAQYRVELPMTKASDSEAIMKLYADGEHPEWSVLAAKLEAARPFQISEATIPMILDTGQALARTPNRK</sequence>
<dbReference type="EMBL" id="FR824126">
    <property type="protein sequence ID" value="CCA19885.1"/>
    <property type="molecule type" value="Genomic_DNA"/>
</dbReference>
<organism evidence="1">
    <name type="scientific">Albugo laibachii Nc14</name>
    <dbReference type="NCBI Taxonomy" id="890382"/>
    <lineage>
        <taxon>Eukaryota</taxon>
        <taxon>Sar</taxon>
        <taxon>Stramenopiles</taxon>
        <taxon>Oomycota</taxon>
        <taxon>Peronosporomycetes</taxon>
        <taxon>Albuginales</taxon>
        <taxon>Albuginaceae</taxon>
        <taxon>Albugo</taxon>
    </lineage>
</organism>
<reference evidence="1" key="2">
    <citation type="submission" date="2011-02" db="EMBL/GenBank/DDBJ databases">
        <authorList>
            <person name="MacLean D."/>
        </authorList>
    </citation>
    <scope>NUCLEOTIDE SEQUENCE</scope>
</reference>